<organism evidence="2 3">
    <name type="scientific">Sphingobium phenoxybenzoativorans</name>
    <dbReference type="NCBI Taxonomy" id="1592790"/>
    <lineage>
        <taxon>Bacteria</taxon>
        <taxon>Pseudomonadati</taxon>
        <taxon>Pseudomonadota</taxon>
        <taxon>Alphaproteobacteria</taxon>
        <taxon>Sphingomonadales</taxon>
        <taxon>Sphingomonadaceae</taxon>
        <taxon>Sphingobium</taxon>
    </lineage>
</organism>
<evidence type="ECO:0000313" key="2">
    <source>
        <dbReference type="EMBL" id="QUT08097.1"/>
    </source>
</evidence>
<dbReference type="AlphaFoldDB" id="A0A975Q405"/>
<evidence type="ECO:0000259" key="1">
    <source>
        <dbReference type="Pfam" id="PF01206"/>
    </source>
</evidence>
<dbReference type="OrthoDB" id="9797551at2"/>
<sequence length="77" mass="8485">MIDPVRIDARGMRCPWPALRAAKAMRAADRVMIWADDPNAPKELAALAASGWRLTDIADPLGPCFLIEKENIVKTVL</sequence>
<gene>
    <name evidence="2" type="ORF">KFK14_03865</name>
</gene>
<dbReference type="EMBL" id="CP073910">
    <property type="protein sequence ID" value="QUT08097.1"/>
    <property type="molecule type" value="Genomic_DNA"/>
</dbReference>
<evidence type="ECO:0000313" key="3">
    <source>
        <dbReference type="Proteomes" id="UP000681425"/>
    </source>
</evidence>
<feature type="domain" description="UPF0033" evidence="1">
    <location>
        <begin position="6"/>
        <end position="50"/>
    </location>
</feature>
<accession>A0A975Q405</accession>
<dbReference type="InterPro" id="IPR036868">
    <property type="entry name" value="TusA-like_sf"/>
</dbReference>
<dbReference type="KEGG" id="spph:KFK14_03865"/>
<keyword evidence="3" id="KW-1185">Reference proteome</keyword>
<dbReference type="Gene3D" id="3.30.110.40">
    <property type="entry name" value="TusA-like domain"/>
    <property type="match status" value="1"/>
</dbReference>
<dbReference type="InterPro" id="IPR001455">
    <property type="entry name" value="TusA-like"/>
</dbReference>
<dbReference type="SUPFAM" id="SSF64307">
    <property type="entry name" value="SirA-like"/>
    <property type="match status" value="1"/>
</dbReference>
<dbReference type="CDD" id="cd00291">
    <property type="entry name" value="SirA_YedF_YeeD"/>
    <property type="match status" value="1"/>
</dbReference>
<dbReference type="Pfam" id="PF01206">
    <property type="entry name" value="TusA"/>
    <property type="match status" value="1"/>
</dbReference>
<protein>
    <submittedName>
        <fullName evidence="2">Sulfurtransferase TusA family protein</fullName>
    </submittedName>
</protein>
<dbReference type="Proteomes" id="UP000681425">
    <property type="component" value="Chromosome"/>
</dbReference>
<name>A0A975Q405_9SPHN</name>
<proteinExistence type="predicted"/>
<reference evidence="2" key="1">
    <citation type="submission" date="2021-04" db="EMBL/GenBank/DDBJ databases">
        <title>Isolation of p-tert-butylphenol degrading bacteria Sphingobium phenoxybenzoativorans Tas13 from active sludge.</title>
        <authorList>
            <person name="Li Y."/>
        </authorList>
    </citation>
    <scope>NUCLEOTIDE SEQUENCE</scope>
    <source>
        <strain evidence="2">Tas13</strain>
    </source>
</reference>